<organism evidence="3 4">
    <name type="scientific">Arcicella aquatica</name>
    <dbReference type="NCBI Taxonomy" id="217141"/>
    <lineage>
        <taxon>Bacteria</taxon>
        <taxon>Pseudomonadati</taxon>
        <taxon>Bacteroidota</taxon>
        <taxon>Cytophagia</taxon>
        <taxon>Cytophagales</taxon>
        <taxon>Flectobacillaceae</taxon>
        <taxon>Arcicella</taxon>
    </lineage>
</organism>
<dbReference type="PANTHER" id="PTHR46558">
    <property type="entry name" value="TRACRIPTIONAL REGULATORY PROTEIN-RELATED-RELATED"/>
    <property type="match status" value="1"/>
</dbReference>
<dbReference type="InterPro" id="IPR010982">
    <property type="entry name" value="Lambda_DNA-bd_dom_sf"/>
</dbReference>
<dbReference type="PANTHER" id="PTHR46558:SF4">
    <property type="entry name" value="DNA-BIDING PHAGE PROTEIN"/>
    <property type="match status" value="1"/>
</dbReference>
<protein>
    <submittedName>
        <fullName evidence="3">Helix-turn-helix transcriptional regulator</fullName>
    </submittedName>
</protein>
<feature type="domain" description="HTH cro/C1-type" evidence="2">
    <location>
        <begin position="11"/>
        <end position="65"/>
    </location>
</feature>
<dbReference type="RefSeq" id="WP_323253369.1">
    <property type="nucleotide sequence ID" value="NZ_JAYFUL010000062.1"/>
</dbReference>
<evidence type="ECO:0000313" key="3">
    <source>
        <dbReference type="EMBL" id="MEA5260655.1"/>
    </source>
</evidence>
<keyword evidence="1" id="KW-0238">DNA-binding</keyword>
<dbReference type="Gene3D" id="1.10.260.40">
    <property type="entry name" value="lambda repressor-like DNA-binding domains"/>
    <property type="match status" value="1"/>
</dbReference>
<dbReference type="EMBL" id="JAYFUL010000062">
    <property type="protein sequence ID" value="MEA5260655.1"/>
    <property type="molecule type" value="Genomic_DNA"/>
</dbReference>
<dbReference type="SUPFAM" id="SSF47413">
    <property type="entry name" value="lambda repressor-like DNA-binding domains"/>
    <property type="match status" value="1"/>
</dbReference>
<dbReference type="CDD" id="cd00093">
    <property type="entry name" value="HTH_XRE"/>
    <property type="match status" value="1"/>
</dbReference>
<comment type="caution">
    <text evidence="3">The sequence shown here is derived from an EMBL/GenBank/DDBJ whole genome shotgun (WGS) entry which is preliminary data.</text>
</comment>
<dbReference type="PROSITE" id="PS50943">
    <property type="entry name" value="HTH_CROC1"/>
    <property type="match status" value="1"/>
</dbReference>
<dbReference type="SMART" id="SM00530">
    <property type="entry name" value="HTH_XRE"/>
    <property type="match status" value="1"/>
</dbReference>
<dbReference type="InterPro" id="IPR001387">
    <property type="entry name" value="Cro/C1-type_HTH"/>
</dbReference>
<dbReference type="Proteomes" id="UP001304671">
    <property type="component" value="Unassembled WGS sequence"/>
</dbReference>
<gene>
    <name evidence="3" type="ORF">VB264_22850</name>
</gene>
<dbReference type="Pfam" id="PF01381">
    <property type="entry name" value="HTH_3"/>
    <property type="match status" value="1"/>
</dbReference>
<evidence type="ECO:0000313" key="4">
    <source>
        <dbReference type="Proteomes" id="UP001304671"/>
    </source>
</evidence>
<proteinExistence type="predicted"/>
<sequence>MQSKVHVANNLLALRQRHGLSQENIANYLGIARPMVSYYETGERNIPLEHLEKLADFFGIDAYDLLDENPSIQQSIVAFAFRADELNADNMNGIAAFRKVVRNYLKMKEVSKKMC</sequence>
<evidence type="ECO:0000259" key="2">
    <source>
        <dbReference type="PROSITE" id="PS50943"/>
    </source>
</evidence>
<reference evidence="3 4" key="1">
    <citation type="submission" date="2023-12" db="EMBL/GenBank/DDBJ databases">
        <title>Novel species of the genus Arcicella isolated from rivers.</title>
        <authorList>
            <person name="Lu H."/>
        </authorList>
    </citation>
    <scope>NUCLEOTIDE SEQUENCE [LARGE SCALE GENOMIC DNA]</scope>
    <source>
        <strain evidence="3 4">LMG 21963</strain>
    </source>
</reference>
<accession>A0ABU5QU62</accession>
<name>A0ABU5QU62_9BACT</name>
<evidence type="ECO:0000256" key="1">
    <source>
        <dbReference type="ARBA" id="ARBA00023125"/>
    </source>
</evidence>
<keyword evidence="4" id="KW-1185">Reference proteome</keyword>